<gene>
    <name evidence="3" type="ORF">B0T21DRAFT_347409</name>
</gene>
<protein>
    <submittedName>
        <fullName evidence="3">Uncharacterized protein</fullName>
    </submittedName>
</protein>
<comment type="caution">
    <text evidence="3">The sequence shown here is derived from an EMBL/GenBank/DDBJ whole genome shotgun (WGS) entry which is preliminary data.</text>
</comment>
<feature type="region of interest" description="Disordered" evidence="1">
    <location>
        <begin position="105"/>
        <end position="128"/>
    </location>
</feature>
<evidence type="ECO:0000256" key="1">
    <source>
        <dbReference type="SAM" id="MobiDB-lite"/>
    </source>
</evidence>
<keyword evidence="2" id="KW-0472">Membrane</keyword>
<proteinExistence type="predicted"/>
<feature type="transmembrane region" description="Helical" evidence="2">
    <location>
        <begin position="12"/>
        <end position="37"/>
    </location>
</feature>
<keyword evidence="2" id="KW-0812">Transmembrane</keyword>
<sequence>MYAAEEFFSSSLGCLSVLSVAGGLLWTLMTPGVWWYYAGYFCVSDDSFDQFLGASACAWSSAESFKAAAESGDGQSWEKLSGVGQSSFTVGGCGAKMGERFEEQRSPVQFSDALSRQPGLRSSRAGLDLESPKSLAAAHKQKVDDEVNGIRPIRDRNRKDALGIILGASRHEQPAHDLHRDWVWWITDGSGCEIATCSSPNNPHQGPPSSTGGHADGYTRRRDRLARATGQKRDDDLPCDGTGGLYYYRAIKVSTPTNLVSTSFHDGTVPTGSSSSCVLNRLKHSRALAALPVISSLHHTSPLSIWAAYLYRALDRLLHPRVTPDASRSGNHSSYATFLCTSVDRGAGGRRPGIVPSSAG</sequence>
<evidence type="ECO:0000313" key="4">
    <source>
        <dbReference type="Proteomes" id="UP001172159"/>
    </source>
</evidence>
<name>A0AA40BMP6_9PEZI</name>
<organism evidence="3 4">
    <name type="scientific">Apiosordaria backusii</name>
    <dbReference type="NCBI Taxonomy" id="314023"/>
    <lineage>
        <taxon>Eukaryota</taxon>
        <taxon>Fungi</taxon>
        <taxon>Dikarya</taxon>
        <taxon>Ascomycota</taxon>
        <taxon>Pezizomycotina</taxon>
        <taxon>Sordariomycetes</taxon>
        <taxon>Sordariomycetidae</taxon>
        <taxon>Sordariales</taxon>
        <taxon>Lasiosphaeriaceae</taxon>
        <taxon>Apiosordaria</taxon>
    </lineage>
</organism>
<dbReference type="AlphaFoldDB" id="A0AA40BMP6"/>
<dbReference type="Proteomes" id="UP001172159">
    <property type="component" value="Unassembled WGS sequence"/>
</dbReference>
<evidence type="ECO:0000313" key="3">
    <source>
        <dbReference type="EMBL" id="KAK0736994.1"/>
    </source>
</evidence>
<feature type="compositionally biased region" description="Polar residues" evidence="1">
    <location>
        <begin position="197"/>
        <end position="212"/>
    </location>
</feature>
<keyword evidence="4" id="KW-1185">Reference proteome</keyword>
<evidence type="ECO:0000256" key="2">
    <source>
        <dbReference type="SAM" id="Phobius"/>
    </source>
</evidence>
<dbReference type="EMBL" id="JAUKTV010000005">
    <property type="protein sequence ID" value="KAK0736994.1"/>
    <property type="molecule type" value="Genomic_DNA"/>
</dbReference>
<reference evidence="3" key="1">
    <citation type="submission" date="2023-06" db="EMBL/GenBank/DDBJ databases">
        <title>Genome-scale phylogeny and comparative genomics of the fungal order Sordariales.</title>
        <authorList>
            <consortium name="Lawrence Berkeley National Laboratory"/>
            <person name="Hensen N."/>
            <person name="Bonometti L."/>
            <person name="Westerberg I."/>
            <person name="Brannstrom I.O."/>
            <person name="Guillou S."/>
            <person name="Cros-Aarteil S."/>
            <person name="Calhoun S."/>
            <person name="Haridas S."/>
            <person name="Kuo A."/>
            <person name="Mondo S."/>
            <person name="Pangilinan J."/>
            <person name="Riley R."/>
            <person name="Labutti K."/>
            <person name="Andreopoulos B."/>
            <person name="Lipzen A."/>
            <person name="Chen C."/>
            <person name="Yanf M."/>
            <person name="Daum C."/>
            <person name="Ng V."/>
            <person name="Clum A."/>
            <person name="Steindorff A."/>
            <person name="Ohm R."/>
            <person name="Martin F."/>
            <person name="Silar P."/>
            <person name="Natvig D."/>
            <person name="Lalanne C."/>
            <person name="Gautier V."/>
            <person name="Ament-Velasquez S.L."/>
            <person name="Kruys A."/>
            <person name="Hutchinson M.I."/>
            <person name="Powell A.J."/>
            <person name="Barry K."/>
            <person name="Miller A.N."/>
            <person name="Grigoriev I.V."/>
            <person name="Debuchy R."/>
            <person name="Gladieux P."/>
            <person name="Thoren M.H."/>
            <person name="Johannesson H."/>
        </authorList>
    </citation>
    <scope>NUCLEOTIDE SEQUENCE</scope>
    <source>
        <strain evidence="3">CBS 540.89</strain>
    </source>
</reference>
<feature type="region of interest" description="Disordered" evidence="1">
    <location>
        <begin position="197"/>
        <end position="218"/>
    </location>
</feature>
<accession>A0AA40BMP6</accession>
<keyword evidence="2" id="KW-1133">Transmembrane helix</keyword>